<evidence type="ECO:0000313" key="2">
    <source>
        <dbReference type="EMBL" id="KAK8761092.1"/>
    </source>
</evidence>
<proteinExistence type="predicted"/>
<organism evidence="2 3">
    <name type="scientific">Amblyomma americanum</name>
    <name type="common">Lone star tick</name>
    <dbReference type="NCBI Taxonomy" id="6943"/>
    <lineage>
        <taxon>Eukaryota</taxon>
        <taxon>Metazoa</taxon>
        <taxon>Ecdysozoa</taxon>
        <taxon>Arthropoda</taxon>
        <taxon>Chelicerata</taxon>
        <taxon>Arachnida</taxon>
        <taxon>Acari</taxon>
        <taxon>Parasitiformes</taxon>
        <taxon>Ixodida</taxon>
        <taxon>Ixodoidea</taxon>
        <taxon>Ixodidae</taxon>
        <taxon>Amblyomminae</taxon>
        <taxon>Amblyomma</taxon>
    </lineage>
</organism>
<dbReference type="Proteomes" id="UP001321473">
    <property type="component" value="Unassembled WGS sequence"/>
</dbReference>
<gene>
    <name evidence="2" type="ORF">V5799_027637</name>
</gene>
<sequence>MTDETSESAETQNTENHVRIKTPDGHSPGTGECVKVQCTTTGNECSPKDGAVTGCPTSAAQTDAVDADTFKADAAEASGGEIQENGEVDSCAGNDMEDKPFDKEEGAVANCWSGRTTGAALSGGSLRSPCILVVFEPKTCHHA</sequence>
<evidence type="ECO:0000256" key="1">
    <source>
        <dbReference type="SAM" id="MobiDB-lite"/>
    </source>
</evidence>
<dbReference type="AlphaFoldDB" id="A0AAQ4DF52"/>
<feature type="region of interest" description="Disordered" evidence="1">
    <location>
        <begin position="1"/>
        <end position="33"/>
    </location>
</feature>
<protein>
    <submittedName>
        <fullName evidence="2">Uncharacterized protein</fullName>
    </submittedName>
</protein>
<evidence type="ECO:0000313" key="3">
    <source>
        <dbReference type="Proteomes" id="UP001321473"/>
    </source>
</evidence>
<dbReference type="EMBL" id="JARKHS020031548">
    <property type="protein sequence ID" value="KAK8761092.1"/>
    <property type="molecule type" value="Genomic_DNA"/>
</dbReference>
<feature type="region of interest" description="Disordered" evidence="1">
    <location>
        <begin position="75"/>
        <end position="102"/>
    </location>
</feature>
<name>A0AAQ4DF52_AMBAM</name>
<keyword evidence="3" id="KW-1185">Reference proteome</keyword>
<reference evidence="2 3" key="1">
    <citation type="journal article" date="2023" name="Arcadia Sci">
        <title>De novo assembly of a long-read Amblyomma americanum tick genome.</title>
        <authorList>
            <person name="Chou S."/>
            <person name="Poskanzer K.E."/>
            <person name="Rollins M."/>
            <person name="Thuy-Boun P.S."/>
        </authorList>
    </citation>
    <scope>NUCLEOTIDE SEQUENCE [LARGE SCALE GENOMIC DNA]</scope>
    <source>
        <strain evidence="2">F_SG_1</strain>
        <tissue evidence="2">Salivary glands</tissue>
    </source>
</reference>
<comment type="caution">
    <text evidence="2">The sequence shown here is derived from an EMBL/GenBank/DDBJ whole genome shotgun (WGS) entry which is preliminary data.</text>
</comment>
<accession>A0AAQ4DF52</accession>